<dbReference type="InterPro" id="IPR036291">
    <property type="entry name" value="NAD(P)-bd_dom_sf"/>
</dbReference>
<organism evidence="2 3">
    <name type="scientific">Billgrantia antri</name>
    <dbReference type="NCBI Taxonomy" id="2846777"/>
    <lineage>
        <taxon>Bacteria</taxon>
        <taxon>Pseudomonadati</taxon>
        <taxon>Pseudomonadota</taxon>
        <taxon>Gammaproteobacteria</taxon>
        <taxon>Oceanospirillales</taxon>
        <taxon>Halomonadaceae</taxon>
        <taxon>Billgrantia</taxon>
    </lineage>
</organism>
<comment type="caution">
    <text evidence="2">The sequence shown here is derived from an EMBL/GenBank/DDBJ whole genome shotgun (WGS) entry which is preliminary data.</text>
</comment>
<accession>A0ABS6ZPN6</accession>
<dbReference type="SUPFAM" id="SSF55347">
    <property type="entry name" value="Glyceraldehyde-3-phosphate dehydrogenase-like, C-terminal domain"/>
    <property type="match status" value="1"/>
</dbReference>
<dbReference type="SUPFAM" id="SSF51735">
    <property type="entry name" value="NAD(P)-binding Rossmann-fold domains"/>
    <property type="match status" value="1"/>
</dbReference>
<dbReference type="EMBL" id="JAHYCA010000004">
    <property type="protein sequence ID" value="MBW6392009.1"/>
    <property type="molecule type" value="Genomic_DNA"/>
</dbReference>
<sequence>MTIRLGVIGLSEGNGHPYSWSAIFNGYDPVAMENCGFPVIPRYLEQQSWPEARIPQAQVTAIWTQDVAISRHVARAASIATVCESLEALAQHADAILLARDDAENHLAHANLFIEQGMPIYIDKPIALSLADLQRLYALEQYPGQIFSCSALRYSHELLLDESDRNALGEIREITAFTPKSWAKYAIHLIEPVLGLLRKNDEPISFHSSGVRPSNGNAASLGVNWESGVFTTFHATGDGAGPLMIRVHGTKGWKDLVFTDSFSAFRAALIDFVEGIETRTIRSSRAYNEKVIKILEAGLS</sequence>
<keyword evidence="3" id="KW-1185">Reference proteome</keyword>
<protein>
    <submittedName>
        <fullName evidence="2">Gfo/Idh/MocA family oxidoreductase</fullName>
    </submittedName>
</protein>
<dbReference type="RefSeq" id="WP_219792494.1">
    <property type="nucleotide sequence ID" value="NZ_JAHYCA010000004.1"/>
</dbReference>
<dbReference type="Pfam" id="PF01408">
    <property type="entry name" value="GFO_IDH_MocA"/>
    <property type="match status" value="1"/>
</dbReference>
<dbReference type="Proteomes" id="UP000769617">
    <property type="component" value="Unassembled WGS sequence"/>
</dbReference>
<name>A0ABS6ZPN6_9GAMM</name>
<proteinExistence type="predicted"/>
<feature type="domain" description="Gfo/Idh/MocA-like oxidoreductase N-terminal" evidence="1">
    <location>
        <begin position="55"/>
        <end position="147"/>
    </location>
</feature>
<dbReference type="Gene3D" id="3.40.50.720">
    <property type="entry name" value="NAD(P)-binding Rossmann-like Domain"/>
    <property type="match status" value="1"/>
</dbReference>
<evidence type="ECO:0000313" key="3">
    <source>
        <dbReference type="Proteomes" id="UP000769617"/>
    </source>
</evidence>
<gene>
    <name evidence="2" type="ORF">KPL81_12675</name>
</gene>
<reference evidence="2 3" key="1">
    <citation type="submission" date="2021-07" db="EMBL/GenBank/DDBJ databases">
        <authorList>
            <person name="So Y."/>
        </authorList>
    </citation>
    <scope>NUCLEOTIDE SEQUENCE [LARGE SCALE GENOMIC DNA]</scope>
    <source>
        <strain evidence="2 3">Y3S6</strain>
    </source>
</reference>
<evidence type="ECO:0000259" key="1">
    <source>
        <dbReference type="Pfam" id="PF01408"/>
    </source>
</evidence>
<evidence type="ECO:0000313" key="2">
    <source>
        <dbReference type="EMBL" id="MBW6392009.1"/>
    </source>
</evidence>
<dbReference type="InterPro" id="IPR000683">
    <property type="entry name" value="Gfo/Idh/MocA-like_OxRdtase_N"/>
</dbReference>